<dbReference type="InterPro" id="IPR003593">
    <property type="entry name" value="AAA+_ATPase"/>
</dbReference>
<comment type="function">
    <text evidence="12">Produces ATP from ADP in the presence of a proton gradient across the membrane. The catalytic sites are hosted primarily by the beta subunits.</text>
</comment>
<name>A0ABS3LT43_9PROT</name>
<evidence type="ECO:0000256" key="1">
    <source>
        <dbReference type="ARBA" id="ARBA00004370"/>
    </source>
</evidence>
<comment type="subcellular location">
    <subcellularLocation>
        <location evidence="12">Cell membrane</location>
        <topology evidence="12">Peripheral membrane protein</topology>
    </subcellularLocation>
    <subcellularLocation>
        <location evidence="1">Membrane</location>
    </subcellularLocation>
</comment>
<dbReference type="NCBIfam" id="TIGR01039">
    <property type="entry name" value="atpD"/>
    <property type="match status" value="1"/>
</dbReference>
<dbReference type="Pfam" id="PF02874">
    <property type="entry name" value="ATP-synt_ab_N"/>
    <property type="match status" value="1"/>
</dbReference>
<evidence type="ECO:0000256" key="8">
    <source>
        <dbReference type="ARBA" id="ARBA00023065"/>
    </source>
</evidence>
<keyword evidence="8 12" id="KW-0406">Ion transport</keyword>
<dbReference type="EMBL" id="JAFVMF010000004">
    <property type="protein sequence ID" value="MBO1359084.1"/>
    <property type="molecule type" value="Genomic_DNA"/>
</dbReference>
<keyword evidence="3 12" id="KW-0813">Transport</keyword>
<organism evidence="14 15">
    <name type="scientific">Acetobacter sacchari</name>
    <dbReference type="NCBI Taxonomy" id="2661687"/>
    <lineage>
        <taxon>Bacteria</taxon>
        <taxon>Pseudomonadati</taxon>
        <taxon>Pseudomonadota</taxon>
        <taxon>Alphaproteobacteria</taxon>
        <taxon>Acetobacterales</taxon>
        <taxon>Acetobacteraceae</taxon>
        <taxon>Acetobacter</taxon>
    </lineage>
</organism>
<evidence type="ECO:0000256" key="5">
    <source>
        <dbReference type="ARBA" id="ARBA00022781"/>
    </source>
</evidence>
<dbReference type="CDD" id="cd18110">
    <property type="entry name" value="ATP-synt_F1_beta_C"/>
    <property type="match status" value="1"/>
</dbReference>
<dbReference type="PANTHER" id="PTHR15184">
    <property type="entry name" value="ATP SYNTHASE"/>
    <property type="match status" value="1"/>
</dbReference>
<keyword evidence="15" id="KW-1185">Reference proteome</keyword>
<comment type="catalytic activity">
    <reaction evidence="12">
        <text>ATP + H2O + 4 H(+)(in) = ADP + phosphate + 5 H(+)(out)</text>
        <dbReference type="Rhea" id="RHEA:57720"/>
        <dbReference type="ChEBI" id="CHEBI:15377"/>
        <dbReference type="ChEBI" id="CHEBI:15378"/>
        <dbReference type="ChEBI" id="CHEBI:30616"/>
        <dbReference type="ChEBI" id="CHEBI:43474"/>
        <dbReference type="ChEBI" id="CHEBI:456216"/>
        <dbReference type="EC" id="7.1.2.2"/>
    </reaction>
</comment>
<dbReference type="SUPFAM" id="SSF47917">
    <property type="entry name" value="C-terminal domain of alpha and beta subunits of F1 ATP synthase"/>
    <property type="match status" value="1"/>
</dbReference>
<dbReference type="InterPro" id="IPR004100">
    <property type="entry name" value="ATPase_F1/V1/A1_a/bsu_N"/>
</dbReference>
<gene>
    <name evidence="12 14" type="primary">atpD</name>
    <name evidence="14" type="ORF">J2D73_04630</name>
</gene>
<evidence type="ECO:0000313" key="15">
    <source>
        <dbReference type="Proteomes" id="UP000664771"/>
    </source>
</evidence>
<keyword evidence="6 12" id="KW-0067">ATP-binding</keyword>
<dbReference type="Pfam" id="PF22919">
    <property type="entry name" value="ATP-synt_VA_C"/>
    <property type="match status" value="1"/>
</dbReference>
<dbReference type="InterPro" id="IPR005722">
    <property type="entry name" value="ATP_synth_F1_bsu"/>
</dbReference>
<keyword evidence="12" id="KW-1003">Cell membrane</keyword>
<dbReference type="InterPro" id="IPR024034">
    <property type="entry name" value="ATPase_F1/V1_b/a_C"/>
</dbReference>
<evidence type="ECO:0000313" key="14">
    <source>
        <dbReference type="EMBL" id="MBO1359084.1"/>
    </source>
</evidence>
<dbReference type="InterPro" id="IPR055190">
    <property type="entry name" value="ATP-synt_VA_C"/>
</dbReference>
<dbReference type="CDD" id="cd01133">
    <property type="entry name" value="F1-ATPase_beta_CD"/>
    <property type="match status" value="1"/>
</dbReference>
<evidence type="ECO:0000256" key="9">
    <source>
        <dbReference type="ARBA" id="ARBA00023136"/>
    </source>
</evidence>
<dbReference type="RefSeq" id="WP_207879862.1">
    <property type="nucleotide sequence ID" value="NZ_JAFVMF010000004.1"/>
</dbReference>
<dbReference type="InterPro" id="IPR020003">
    <property type="entry name" value="ATPase_a/bsu_AS"/>
</dbReference>
<dbReference type="PROSITE" id="PS00152">
    <property type="entry name" value="ATPASE_ALPHA_BETA"/>
    <property type="match status" value="1"/>
</dbReference>
<evidence type="ECO:0000256" key="10">
    <source>
        <dbReference type="ARBA" id="ARBA00023196"/>
    </source>
</evidence>
<evidence type="ECO:0000256" key="11">
    <source>
        <dbReference type="ARBA" id="ARBA00023310"/>
    </source>
</evidence>
<comment type="caution">
    <text evidence="14">The sequence shown here is derived from an EMBL/GenBank/DDBJ whole genome shotgun (WGS) entry which is preliminary data.</text>
</comment>
<keyword evidence="4 12" id="KW-0547">Nucleotide-binding</keyword>
<keyword evidence="10 12" id="KW-0139">CF(1)</keyword>
<feature type="domain" description="AAA+ ATPase" evidence="13">
    <location>
        <begin position="157"/>
        <end position="431"/>
    </location>
</feature>
<dbReference type="InterPro" id="IPR036121">
    <property type="entry name" value="ATPase_F1/V1/A1_a/bsu_N_sf"/>
</dbReference>
<keyword evidence="5 12" id="KW-0375">Hydrogen ion transport</keyword>
<keyword evidence="9 12" id="KW-0472">Membrane</keyword>
<dbReference type="CDD" id="cd18115">
    <property type="entry name" value="ATP-synt_F1_beta_N"/>
    <property type="match status" value="1"/>
</dbReference>
<evidence type="ECO:0000256" key="6">
    <source>
        <dbReference type="ARBA" id="ARBA00022840"/>
    </source>
</evidence>
<dbReference type="Gene3D" id="3.40.50.300">
    <property type="entry name" value="P-loop containing nucleotide triphosphate hydrolases"/>
    <property type="match status" value="1"/>
</dbReference>
<dbReference type="Pfam" id="PF00006">
    <property type="entry name" value="ATP-synt_ab"/>
    <property type="match status" value="1"/>
</dbReference>
<feature type="binding site" evidence="12">
    <location>
        <begin position="165"/>
        <end position="172"/>
    </location>
    <ligand>
        <name>ATP</name>
        <dbReference type="ChEBI" id="CHEBI:30616"/>
    </ligand>
</feature>
<proteinExistence type="inferred from homology"/>
<evidence type="ECO:0000256" key="7">
    <source>
        <dbReference type="ARBA" id="ARBA00022967"/>
    </source>
</evidence>
<evidence type="ECO:0000256" key="2">
    <source>
        <dbReference type="ARBA" id="ARBA00008936"/>
    </source>
</evidence>
<dbReference type="PANTHER" id="PTHR15184:SF71">
    <property type="entry name" value="ATP SYNTHASE SUBUNIT BETA, MITOCHONDRIAL"/>
    <property type="match status" value="1"/>
</dbReference>
<evidence type="ECO:0000256" key="12">
    <source>
        <dbReference type="HAMAP-Rule" id="MF_01347"/>
    </source>
</evidence>
<keyword evidence="11 12" id="KW-0066">ATP synthesis</keyword>
<dbReference type="Gene3D" id="1.10.1140.10">
    <property type="entry name" value="Bovine Mitochondrial F1-atpase, Atp Synthase Beta Chain, Chain D, domain 3"/>
    <property type="match status" value="1"/>
</dbReference>
<dbReference type="PIRSF" id="PIRSF039072">
    <property type="entry name" value="ATPase_subunit_beta"/>
    <property type="match status" value="1"/>
</dbReference>
<dbReference type="Proteomes" id="UP000664771">
    <property type="component" value="Unassembled WGS sequence"/>
</dbReference>
<dbReference type="SUPFAM" id="SSF50615">
    <property type="entry name" value="N-terminal domain of alpha and beta subunits of F1 ATP synthase"/>
    <property type="match status" value="1"/>
</dbReference>
<keyword evidence="7 12" id="KW-1278">Translocase</keyword>
<dbReference type="SMART" id="SM00382">
    <property type="entry name" value="AAA"/>
    <property type="match status" value="1"/>
</dbReference>
<accession>A0ABS3LT43</accession>
<evidence type="ECO:0000256" key="4">
    <source>
        <dbReference type="ARBA" id="ARBA00022741"/>
    </source>
</evidence>
<comment type="similarity">
    <text evidence="2 12">Belongs to the ATPase alpha/beta chains family.</text>
</comment>
<dbReference type="InterPro" id="IPR027417">
    <property type="entry name" value="P-loop_NTPase"/>
</dbReference>
<dbReference type="InterPro" id="IPR050053">
    <property type="entry name" value="ATPase_alpha/beta_chains"/>
</dbReference>
<dbReference type="SUPFAM" id="SSF52540">
    <property type="entry name" value="P-loop containing nucleoside triphosphate hydrolases"/>
    <property type="match status" value="1"/>
</dbReference>
<evidence type="ECO:0000256" key="3">
    <source>
        <dbReference type="ARBA" id="ARBA00022448"/>
    </source>
</evidence>
<dbReference type="Gene3D" id="2.40.10.170">
    <property type="match status" value="1"/>
</dbReference>
<evidence type="ECO:0000259" key="13">
    <source>
        <dbReference type="SMART" id="SM00382"/>
    </source>
</evidence>
<dbReference type="EC" id="7.1.2.2" evidence="12"/>
<dbReference type="InterPro" id="IPR000194">
    <property type="entry name" value="ATPase_F1/V1/A1_a/bsu_nucl-bd"/>
</dbReference>
<protein>
    <recommendedName>
        <fullName evidence="12">ATP synthase subunit beta</fullName>
        <ecNumber evidence="12">7.1.2.2</ecNumber>
    </recommendedName>
    <alternativeName>
        <fullName evidence="12">ATP synthase F1 sector subunit beta</fullName>
    </alternativeName>
    <alternativeName>
        <fullName evidence="12">F-ATPase subunit beta</fullName>
    </alternativeName>
</protein>
<reference evidence="14 15" key="1">
    <citation type="submission" date="2021-03" db="EMBL/GenBank/DDBJ databases">
        <title>The complete genome sequence of Acetobacter sacchari TBRC 11175.</title>
        <authorList>
            <person name="Charoenyingcharoen P."/>
            <person name="Yukphan P."/>
        </authorList>
    </citation>
    <scope>NUCLEOTIDE SEQUENCE [LARGE SCALE GENOMIC DNA]</scope>
    <source>
        <strain evidence="14 15">TBRC 11175</strain>
    </source>
</reference>
<dbReference type="HAMAP" id="MF_01347">
    <property type="entry name" value="ATP_synth_beta_bact"/>
    <property type="match status" value="1"/>
</dbReference>
<sequence length="490" mass="52438">MSDTINQTQASASGASNNVGRITQIRGAVVDVQFDGALPKILGALHVKNGENTLVLEIAQEIGEHEVRCIAMDTTDGLVRGQEVIDTGAQISVPVGPEVLGRIMNVIGEAIDEKGPIRATRRAPIHRQAPSFEEQASASEILVTGIKVVDLLCPYLKGGKIGLFGGAGVGKTVIIQELINNIAKAHGGVSVFAGVGERTREGNDLYFEMQDAGVIKVNEDGSTDGSKVALVYGQMNEPPGARARVALSGLTQAEYFRDEEGQDVLFFVDNIFRFTQAGSEVSALLGRIPSAVGYQPTLATEMGALQERITSTKKGSITSVQAVYVPADDLTDPAPAATFAHLDATTVLNRSIAEMGIYPAVDPLDSTSRSLDPKIVGEEHYKVARDVQRILQTYKSLQDIIAILGMDELSEDDKLIVARARRIQRFLSQPFHVAEVFTGAPGKLVALEDTVRSFKAIVAGEYDDLPEGAFYMVGSIEEAVAKAEKMKESA</sequence>